<keyword evidence="3" id="KW-1185">Reference proteome</keyword>
<reference evidence="2 3" key="1">
    <citation type="submission" date="2022-06" db="EMBL/GenBank/DDBJ databases">
        <title>Halogeometricum sp. a new haloarchaeum isolate from saline soil.</title>
        <authorList>
            <person name="Strakova D."/>
            <person name="Galisteo C."/>
            <person name="Sanchez-Porro C."/>
            <person name="Ventosa A."/>
        </authorList>
    </citation>
    <scope>NUCLEOTIDE SEQUENCE [LARGE SCALE GENOMIC DNA]</scope>
    <source>
        <strain evidence="2 3">S1BR25-6</strain>
    </source>
</reference>
<proteinExistence type="predicted"/>
<gene>
    <name evidence="2" type="ORF">NDI76_19405</name>
</gene>
<keyword evidence="1" id="KW-1133">Transmembrane helix</keyword>
<evidence type="ECO:0000313" key="3">
    <source>
        <dbReference type="Proteomes" id="UP001257060"/>
    </source>
</evidence>
<keyword evidence="1" id="KW-0472">Membrane</keyword>
<evidence type="ECO:0000313" key="2">
    <source>
        <dbReference type="EMBL" id="MDS0300918.1"/>
    </source>
</evidence>
<keyword evidence="1" id="KW-0812">Transmembrane</keyword>
<feature type="transmembrane region" description="Helical" evidence="1">
    <location>
        <begin position="12"/>
        <end position="38"/>
    </location>
</feature>
<accession>A0ABU2GJA1</accession>
<dbReference type="RefSeq" id="WP_310925839.1">
    <property type="nucleotide sequence ID" value="NZ_JAMQOP010000005.1"/>
</dbReference>
<sequence>MSLLQLSSSEISLLSLAISVIGVGISLAVLAVGIWNLYLSHYQTTRSEVSLLPEEGGEFGFRGGNHAIDERAMWKGPLTLMMTNAGEKGGYVSSEEFVIVGLKNGDEIVEPGPISVEQPKSSNKMVGTEIGPGQTTRFLIPLHLKTETDIGPLVEHEFAIIEYAITVEDGQGSYEVREKVDALIPGPTPTIEAWEQHVDEHQNE</sequence>
<name>A0ABU2GJA1_9EURY</name>
<evidence type="ECO:0000256" key="1">
    <source>
        <dbReference type="SAM" id="Phobius"/>
    </source>
</evidence>
<comment type="caution">
    <text evidence="2">The sequence shown here is derived from an EMBL/GenBank/DDBJ whole genome shotgun (WGS) entry which is preliminary data.</text>
</comment>
<protein>
    <submittedName>
        <fullName evidence="2">Uncharacterized protein</fullName>
    </submittedName>
</protein>
<organism evidence="2 3">
    <name type="scientific">Halogeometricum salsisoli</name>
    <dbReference type="NCBI Taxonomy" id="2950536"/>
    <lineage>
        <taxon>Archaea</taxon>
        <taxon>Methanobacteriati</taxon>
        <taxon>Methanobacteriota</taxon>
        <taxon>Stenosarchaea group</taxon>
        <taxon>Halobacteria</taxon>
        <taxon>Halobacteriales</taxon>
        <taxon>Haloferacaceae</taxon>
        <taxon>Halogeometricum</taxon>
    </lineage>
</organism>
<dbReference type="EMBL" id="JAMQOP010000005">
    <property type="protein sequence ID" value="MDS0300918.1"/>
    <property type="molecule type" value="Genomic_DNA"/>
</dbReference>
<dbReference type="Proteomes" id="UP001257060">
    <property type="component" value="Unassembled WGS sequence"/>
</dbReference>